<dbReference type="AlphaFoldDB" id="A0A7Z0D8I2"/>
<dbReference type="RefSeq" id="WP_179444750.1">
    <property type="nucleotide sequence ID" value="NZ_JACBZS010000001.1"/>
</dbReference>
<dbReference type="GO" id="GO:0004497">
    <property type="term" value="F:monooxygenase activity"/>
    <property type="evidence" value="ECO:0007669"/>
    <property type="project" value="UniProtKB-ARBA"/>
</dbReference>
<dbReference type="SUPFAM" id="SSF50022">
    <property type="entry name" value="ISP domain"/>
    <property type="match status" value="1"/>
</dbReference>
<organism evidence="6 7">
    <name type="scientific">Naumannella cuiyingiana</name>
    <dbReference type="NCBI Taxonomy" id="1347891"/>
    <lineage>
        <taxon>Bacteria</taxon>
        <taxon>Bacillati</taxon>
        <taxon>Actinomycetota</taxon>
        <taxon>Actinomycetes</taxon>
        <taxon>Propionibacteriales</taxon>
        <taxon>Propionibacteriaceae</taxon>
        <taxon>Naumannella</taxon>
    </lineage>
</organism>
<evidence type="ECO:0000256" key="3">
    <source>
        <dbReference type="ARBA" id="ARBA00023004"/>
    </source>
</evidence>
<evidence type="ECO:0000259" key="5">
    <source>
        <dbReference type="PROSITE" id="PS51296"/>
    </source>
</evidence>
<dbReference type="InterPro" id="IPR017941">
    <property type="entry name" value="Rieske_2Fe-2S"/>
</dbReference>
<feature type="domain" description="Rieske" evidence="5">
    <location>
        <begin position="13"/>
        <end position="113"/>
    </location>
</feature>
<keyword evidence="3" id="KW-0408">Iron</keyword>
<keyword evidence="4" id="KW-0411">Iron-sulfur</keyword>
<name>A0A7Z0D8I2_9ACTN</name>
<dbReference type="GO" id="GO:0051537">
    <property type="term" value="F:2 iron, 2 sulfur cluster binding"/>
    <property type="evidence" value="ECO:0007669"/>
    <property type="project" value="UniProtKB-KW"/>
</dbReference>
<keyword evidence="1" id="KW-0001">2Fe-2S</keyword>
<dbReference type="Pfam" id="PF00355">
    <property type="entry name" value="Rieske"/>
    <property type="match status" value="1"/>
</dbReference>
<keyword evidence="7" id="KW-1185">Reference proteome</keyword>
<gene>
    <name evidence="6" type="ORF">GGQ54_001407</name>
</gene>
<dbReference type="Proteomes" id="UP000527616">
    <property type="component" value="Unassembled WGS sequence"/>
</dbReference>
<reference evidence="6 7" key="1">
    <citation type="submission" date="2020-07" db="EMBL/GenBank/DDBJ databases">
        <title>Sequencing the genomes of 1000 actinobacteria strains.</title>
        <authorList>
            <person name="Klenk H.-P."/>
        </authorList>
    </citation>
    <scope>NUCLEOTIDE SEQUENCE [LARGE SCALE GENOMIC DNA]</scope>
    <source>
        <strain evidence="6 7">DSM 103164</strain>
    </source>
</reference>
<keyword evidence="2" id="KW-0479">Metal-binding</keyword>
<evidence type="ECO:0000256" key="2">
    <source>
        <dbReference type="ARBA" id="ARBA00022723"/>
    </source>
</evidence>
<accession>A0A7Z0D8I2</accession>
<evidence type="ECO:0000256" key="4">
    <source>
        <dbReference type="ARBA" id="ARBA00023014"/>
    </source>
</evidence>
<dbReference type="InterPro" id="IPR036922">
    <property type="entry name" value="Rieske_2Fe-2S_sf"/>
</dbReference>
<dbReference type="GO" id="GO:0016705">
    <property type="term" value="F:oxidoreductase activity, acting on paired donors, with incorporation or reduction of molecular oxygen"/>
    <property type="evidence" value="ECO:0007669"/>
    <property type="project" value="UniProtKB-ARBA"/>
</dbReference>
<keyword evidence="6" id="KW-0223">Dioxygenase</keyword>
<evidence type="ECO:0000313" key="6">
    <source>
        <dbReference type="EMBL" id="NYI70847.1"/>
    </source>
</evidence>
<proteinExistence type="predicted"/>
<dbReference type="NCBIfam" id="NF007422">
    <property type="entry name" value="PRK09965.1"/>
    <property type="match status" value="1"/>
</dbReference>
<dbReference type="PROSITE" id="PS51296">
    <property type="entry name" value="RIESKE"/>
    <property type="match status" value="1"/>
</dbReference>
<dbReference type="PANTHER" id="PTHR21496">
    <property type="entry name" value="FERREDOXIN-RELATED"/>
    <property type="match status" value="1"/>
</dbReference>
<dbReference type="GO" id="GO:0046872">
    <property type="term" value="F:metal ion binding"/>
    <property type="evidence" value="ECO:0007669"/>
    <property type="project" value="UniProtKB-KW"/>
</dbReference>
<evidence type="ECO:0000256" key="1">
    <source>
        <dbReference type="ARBA" id="ARBA00022714"/>
    </source>
</evidence>
<dbReference type="PANTHER" id="PTHR21496:SF23">
    <property type="entry name" value="3-PHENYLPROPIONATE_CINNAMIC ACID DIOXYGENASE FERREDOXIN SUBUNIT"/>
    <property type="match status" value="1"/>
</dbReference>
<comment type="caution">
    <text evidence="6">The sequence shown here is derived from an EMBL/GenBank/DDBJ whole genome shotgun (WGS) entry which is preliminary data.</text>
</comment>
<sequence>MSEASQTESNGAVRVAAVDDVPPGETLLVSADLLGTDDDVALIRDDDGTYYALDDTCSHEEASLADGWVEGGAIECPLHASTFDLATGRPQCLPATRPVRTHAVQTRNGEVWITPDRS</sequence>
<protein>
    <submittedName>
        <fullName evidence="6">3-phenylpropionate/trans-cinnamate dioxygenase ferredoxin subunit</fullName>
    </submittedName>
</protein>
<evidence type="ECO:0000313" key="7">
    <source>
        <dbReference type="Proteomes" id="UP000527616"/>
    </source>
</evidence>
<dbReference type="Gene3D" id="2.102.10.10">
    <property type="entry name" value="Rieske [2Fe-2S] iron-sulphur domain"/>
    <property type="match status" value="1"/>
</dbReference>
<keyword evidence="6" id="KW-0560">Oxidoreductase</keyword>
<dbReference type="GO" id="GO:0051213">
    <property type="term" value="F:dioxygenase activity"/>
    <property type="evidence" value="ECO:0007669"/>
    <property type="project" value="UniProtKB-KW"/>
</dbReference>
<dbReference type="EMBL" id="JACBZS010000001">
    <property type="protein sequence ID" value="NYI70847.1"/>
    <property type="molecule type" value="Genomic_DNA"/>
</dbReference>
<dbReference type="CDD" id="cd03528">
    <property type="entry name" value="Rieske_RO_ferredoxin"/>
    <property type="match status" value="1"/>
</dbReference>